<evidence type="ECO:0000313" key="3">
    <source>
        <dbReference type="Ensembl" id="ENSGACP00000032250.1"/>
    </source>
</evidence>
<feature type="compositionally biased region" description="Basic residues" evidence="1">
    <location>
        <begin position="31"/>
        <end position="46"/>
    </location>
</feature>
<dbReference type="Gene3D" id="2.60.200.40">
    <property type="match status" value="1"/>
</dbReference>
<feature type="domain" description="DAGKc" evidence="2">
    <location>
        <begin position="173"/>
        <end position="318"/>
    </location>
</feature>
<dbReference type="SMART" id="SM00046">
    <property type="entry name" value="DAGKc"/>
    <property type="match status" value="1"/>
</dbReference>
<dbReference type="AlphaFoldDB" id="A0AAQ4P071"/>
<dbReference type="Ensembl" id="ENSGACT00000075370.1">
    <property type="protein sequence ID" value="ENSGACP00000032250.1"/>
    <property type="gene ID" value="ENSGACG00000002059.3"/>
</dbReference>
<organism evidence="3 4">
    <name type="scientific">Gasterosteus aculeatus aculeatus</name>
    <name type="common">three-spined stickleback</name>
    <dbReference type="NCBI Taxonomy" id="481459"/>
    <lineage>
        <taxon>Eukaryota</taxon>
        <taxon>Metazoa</taxon>
        <taxon>Chordata</taxon>
        <taxon>Craniata</taxon>
        <taxon>Vertebrata</taxon>
        <taxon>Euteleostomi</taxon>
        <taxon>Actinopterygii</taxon>
        <taxon>Neopterygii</taxon>
        <taxon>Teleostei</taxon>
        <taxon>Neoteleostei</taxon>
        <taxon>Acanthomorphata</taxon>
        <taxon>Eupercaria</taxon>
        <taxon>Perciformes</taxon>
        <taxon>Cottioidei</taxon>
        <taxon>Gasterosteales</taxon>
        <taxon>Gasterosteidae</taxon>
        <taxon>Gasterosteus</taxon>
    </lineage>
</organism>
<dbReference type="InterPro" id="IPR001206">
    <property type="entry name" value="Diacylglycerol_kinase_cat_dom"/>
</dbReference>
<dbReference type="PANTHER" id="PTHR12358:SF26">
    <property type="entry name" value="CERAMIDE KINASE-LIKE PROTEIN"/>
    <property type="match status" value="1"/>
</dbReference>
<reference evidence="3 4" key="1">
    <citation type="journal article" date="2021" name="G3 (Bethesda)">
        <title>Improved contiguity of the threespine stickleback genome using long-read sequencing.</title>
        <authorList>
            <person name="Nath S."/>
            <person name="Shaw D.E."/>
            <person name="White M.A."/>
        </authorList>
    </citation>
    <scope>NUCLEOTIDE SEQUENCE [LARGE SCALE GENOMIC DNA]</scope>
    <source>
        <strain evidence="3 4">Lake Benthic</strain>
    </source>
</reference>
<evidence type="ECO:0000313" key="4">
    <source>
        <dbReference type="Proteomes" id="UP000007635"/>
    </source>
</evidence>
<dbReference type="PROSITE" id="PS50146">
    <property type="entry name" value="DAGK"/>
    <property type="match status" value="1"/>
</dbReference>
<dbReference type="GO" id="GO:0006665">
    <property type="term" value="P:sphingolipid metabolic process"/>
    <property type="evidence" value="ECO:0007669"/>
    <property type="project" value="TreeGrafter"/>
</dbReference>
<dbReference type="Gene3D" id="3.40.50.10330">
    <property type="entry name" value="Probable inorganic polyphosphate/atp-NAD kinase, domain 1"/>
    <property type="match status" value="1"/>
</dbReference>
<evidence type="ECO:0000256" key="1">
    <source>
        <dbReference type="SAM" id="MobiDB-lite"/>
    </source>
</evidence>
<dbReference type="PANTHER" id="PTHR12358">
    <property type="entry name" value="SPHINGOSINE KINASE"/>
    <property type="match status" value="1"/>
</dbReference>
<reference evidence="3" key="2">
    <citation type="submission" date="2025-08" db="UniProtKB">
        <authorList>
            <consortium name="Ensembl"/>
        </authorList>
    </citation>
    <scope>IDENTIFICATION</scope>
</reference>
<dbReference type="Pfam" id="PF00781">
    <property type="entry name" value="DAGK_cat"/>
    <property type="match status" value="1"/>
</dbReference>
<dbReference type="GO" id="GO:0001727">
    <property type="term" value="F:lipid kinase activity"/>
    <property type="evidence" value="ECO:0007669"/>
    <property type="project" value="TreeGrafter"/>
</dbReference>
<accession>A0AAQ4P071</accession>
<sequence length="530" mass="58795">KRFFVCSSVKPLKMSQPEEEFEEEQKDSLKTKKKKKEKRSARKKKKKEEEEKREEDDCVVLRGIFKLGKKSHDVLLTQTRLTWIPIIPETPTGEACALQPGVLLLRDVFAVKVKRRRAVGQESGGPVLGVALFCCRRRGKRLEEESLHLHNASAEHTQTWYNTLKELLTGSSSRPKYLKVFINPRSHKKEAVHIYREHVAPLFRMADVRTDITVTERKGHALSVMKECKLDEYDGVVCVGGDGSVAEVCHALVLRAQLDANSPEKPVKAVLPLGIIPAGSTDVVSCSVHGVRDPVTAALHIVLGHLLQVDMCSFSSLGQLVCFGFSAMFGFGGRSLARAEKKRWMPSARRREYAVVKTLARLRPDDCLLSFLPETWTTNQGLYLSISIMSIPCLSQHAPQGLAPNTSLANGSAALIAVGNTSRSEFIKHLKRYNSSSGQFSFSFVETHTVSAVRICPRSLIGCSEEESEEEAESKTTPIIQLEGAAFPWNIDGELVEIANEVLIRVHPQLITLYGEEVDEAESTGSCSCI</sequence>
<proteinExistence type="predicted"/>
<feature type="region of interest" description="Disordered" evidence="1">
    <location>
        <begin position="1"/>
        <end position="49"/>
    </location>
</feature>
<protein>
    <submittedName>
        <fullName evidence="3">Ceramide kinase-like</fullName>
    </submittedName>
</protein>
<dbReference type="InterPro" id="IPR050187">
    <property type="entry name" value="Lipid_Phosphate_FormReg"/>
</dbReference>
<evidence type="ECO:0000259" key="2">
    <source>
        <dbReference type="PROSITE" id="PS50146"/>
    </source>
</evidence>
<dbReference type="Proteomes" id="UP000007635">
    <property type="component" value="Chromosome XVI"/>
</dbReference>
<dbReference type="SUPFAM" id="SSF111331">
    <property type="entry name" value="NAD kinase/diacylglycerol kinase-like"/>
    <property type="match status" value="1"/>
</dbReference>
<dbReference type="GeneTree" id="ENSGT00940000157578"/>
<dbReference type="InterPro" id="IPR045363">
    <property type="entry name" value="CERK_C"/>
</dbReference>
<dbReference type="InterPro" id="IPR016064">
    <property type="entry name" value="NAD/diacylglycerol_kinase_sf"/>
</dbReference>
<dbReference type="Pfam" id="PF19280">
    <property type="entry name" value="CERK_C"/>
    <property type="match status" value="2"/>
</dbReference>
<keyword evidence="4" id="KW-1185">Reference proteome</keyword>
<reference evidence="3" key="3">
    <citation type="submission" date="2025-09" db="UniProtKB">
        <authorList>
            <consortium name="Ensembl"/>
        </authorList>
    </citation>
    <scope>IDENTIFICATION</scope>
</reference>
<dbReference type="InterPro" id="IPR017438">
    <property type="entry name" value="ATP-NAD_kinase_N"/>
</dbReference>
<name>A0AAQ4P071_GASAC</name>
<dbReference type="GO" id="GO:0016020">
    <property type="term" value="C:membrane"/>
    <property type="evidence" value="ECO:0007669"/>
    <property type="project" value="GOC"/>
</dbReference>